<evidence type="ECO:0000313" key="8">
    <source>
        <dbReference type="EMBL" id="KAL1550928.1"/>
    </source>
</evidence>
<keyword evidence="5" id="KW-0206">Cytoskeleton</keyword>
<dbReference type="InterPro" id="IPR027329">
    <property type="entry name" value="TPX2_C"/>
</dbReference>
<dbReference type="EMBL" id="JBEAFC010000007">
    <property type="protein sequence ID" value="KAL1550928.1"/>
    <property type="molecule type" value="Genomic_DNA"/>
</dbReference>
<proteinExistence type="inferred from homology"/>
<evidence type="ECO:0000259" key="7">
    <source>
        <dbReference type="Pfam" id="PF06886"/>
    </source>
</evidence>
<accession>A0ABD1H6K9</accession>
<evidence type="ECO:0000256" key="2">
    <source>
        <dbReference type="ARBA" id="ARBA00005885"/>
    </source>
</evidence>
<keyword evidence="9" id="KW-1185">Reference proteome</keyword>
<keyword evidence="4" id="KW-0493">Microtubule</keyword>
<dbReference type="Proteomes" id="UP001567538">
    <property type="component" value="Unassembled WGS sequence"/>
</dbReference>
<evidence type="ECO:0000256" key="5">
    <source>
        <dbReference type="ARBA" id="ARBA00023212"/>
    </source>
</evidence>
<dbReference type="PANTHER" id="PTHR47286:SF2">
    <property type="entry name" value="F3I6.9 PROTEIN"/>
    <property type="match status" value="1"/>
</dbReference>
<reference evidence="8 9" key="1">
    <citation type="submission" date="2024-06" db="EMBL/GenBank/DDBJ databases">
        <title>A chromosome level genome sequence of Diviner's sage (Salvia divinorum).</title>
        <authorList>
            <person name="Ford S.A."/>
            <person name="Ro D.-K."/>
            <person name="Ness R.W."/>
            <person name="Phillips M.A."/>
        </authorList>
    </citation>
    <scope>NUCLEOTIDE SEQUENCE [LARGE SCALE GENOMIC DNA]</scope>
    <source>
        <strain evidence="8">SAF-2024a</strain>
        <tissue evidence="8">Leaf</tissue>
    </source>
</reference>
<gene>
    <name evidence="8" type="ORF">AAHA92_18831</name>
</gene>
<evidence type="ECO:0000256" key="3">
    <source>
        <dbReference type="ARBA" id="ARBA00022490"/>
    </source>
</evidence>
<sequence length="469" mass="51423">MDDSAKSGARLEVSVSFGRFENDTLSWEKWSSFSPNKYLEEVGSLSTPGSVAQKKAYFEAHYKKIAARKAEEMEQENSMSPIIPSPRLSSKEDHSENSSENGAEFDEEKNGNARSSKGDEHGACMNGLADNVASEEEMGASVESGSSAIQEAKDETNVDVDNCELNVSKDALSVVLEAPQKVSQRILERPRESKNMLKQSSVVKKENSKLNTRNVPQKTPMSKEKKSSMTRKKVVTPPTKFLPAITPRHVRPTSVSSPISAPQALKKKVNHSAPSKMRSSQVGQSKKVAPTSLHMSLSLGPAESLGALPMTRKSLIMESMGDKDIVRRAFKTFQNRTNKFLTDEKPTTVKHASSTAREPKTFSYHTPTKGNEGLRKEAEKRTSQKIQSGTRSKPLPTGLHKSTALDKKSPTTPSPAAGLRSDDKAAKRKEFLKKLGEKSIAREAEKAQLAAKSKVGVENGMRQKPITNR</sequence>
<evidence type="ECO:0000313" key="9">
    <source>
        <dbReference type="Proteomes" id="UP001567538"/>
    </source>
</evidence>
<protein>
    <submittedName>
        <fullName evidence="8">Protein WVD2-like 7</fullName>
    </submittedName>
</protein>
<evidence type="ECO:0000256" key="1">
    <source>
        <dbReference type="ARBA" id="ARBA00004245"/>
    </source>
</evidence>
<feature type="region of interest" description="Disordered" evidence="6">
    <location>
        <begin position="69"/>
        <end position="157"/>
    </location>
</feature>
<comment type="similarity">
    <text evidence="2">Belongs to the TPX2 family.</text>
</comment>
<feature type="compositionally biased region" description="Basic and acidic residues" evidence="6">
    <location>
        <begin position="108"/>
        <end position="122"/>
    </location>
</feature>
<feature type="region of interest" description="Disordered" evidence="6">
    <location>
        <begin position="341"/>
        <end position="469"/>
    </location>
</feature>
<feature type="compositionally biased region" description="Polar residues" evidence="6">
    <location>
        <begin position="209"/>
        <end position="220"/>
    </location>
</feature>
<feature type="compositionally biased region" description="Basic and acidic residues" evidence="6">
    <location>
        <begin position="186"/>
        <end position="195"/>
    </location>
</feature>
<name>A0ABD1H6K9_SALDI</name>
<evidence type="ECO:0000256" key="4">
    <source>
        <dbReference type="ARBA" id="ARBA00022701"/>
    </source>
</evidence>
<evidence type="ECO:0000256" key="6">
    <source>
        <dbReference type="SAM" id="MobiDB-lite"/>
    </source>
</evidence>
<comment type="subcellular location">
    <subcellularLocation>
        <location evidence="1">Cytoplasm</location>
        <location evidence="1">Cytoskeleton</location>
    </subcellularLocation>
</comment>
<dbReference type="Pfam" id="PF06886">
    <property type="entry name" value="TPX2"/>
    <property type="match status" value="1"/>
</dbReference>
<feature type="region of interest" description="Disordered" evidence="6">
    <location>
        <begin position="186"/>
        <end position="235"/>
    </location>
</feature>
<feature type="compositionally biased region" description="Basic and acidic residues" evidence="6">
    <location>
        <begin position="420"/>
        <end position="446"/>
    </location>
</feature>
<organism evidence="8 9">
    <name type="scientific">Salvia divinorum</name>
    <name type="common">Maria pastora</name>
    <name type="synonym">Diviner's sage</name>
    <dbReference type="NCBI Taxonomy" id="28513"/>
    <lineage>
        <taxon>Eukaryota</taxon>
        <taxon>Viridiplantae</taxon>
        <taxon>Streptophyta</taxon>
        <taxon>Embryophyta</taxon>
        <taxon>Tracheophyta</taxon>
        <taxon>Spermatophyta</taxon>
        <taxon>Magnoliopsida</taxon>
        <taxon>eudicotyledons</taxon>
        <taxon>Gunneridae</taxon>
        <taxon>Pentapetalae</taxon>
        <taxon>asterids</taxon>
        <taxon>lamiids</taxon>
        <taxon>Lamiales</taxon>
        <taxon>Lamiaceae</taxon>
        <taxon>Nepetoideae</taxon>
        <taxon>Mentheae</taxon>
        <taxon>Salviinae</taxon>
        <taxon>Salvia</taxon>
        <taxon>Salvia subgen. Calosphace</taxon>
    </lineage>
</organism>
<dbReference type="PANTHER" id="PTHR47286">
    <property type="entry name" value="F3I6.9 PROTEIN"/>
    <property type="match status" value="1"/>
</dbReference>
<comment type="caution">
    <text evidence="8">The sequence shown here is derived from an EMBL/GenBank/DDBJ whole genome shotgun (WGS) entry which is preliminary data.</text>
</comment>
<feature type="domain" description="TPX2 C-terminal" evidence="7">
    <location>
        <begin position="419"/>
        <end position="460"/>
    </location>
</feature>
<feature type="compositionally biased region" description="Basic and acidic residues" evidence="6">
    <location>
        <begin position="372"/>
        <end position="382"/>
    </location>
</feature>
<dbReference type="GO" id="GO:0005874">
    <property type="term" value="C:microtubule"/>
    <property type="evidence" value="ECO:0007669"/>
    <property type="project" value="UniProtKB-KW"/>
</dbReference>
<keyword evidence="3" id="KW-0963">Cytoplasm</keyword>
<dbReference type="AlphaFoldDB" id="A0ABD1H6K9"/>